<dbReference type="PANTHER" id="PTHR39081:SF1">
    <property type="entry name" value="MUT7-C RNASE DOMAIN-CONTAINING PROTEIN"/>
    <property type="match status" value="1"/>
</dbReference>
<dbReference type="Proteomes" id="UP001596383">
    <property type="component" value="Unassembled WGS sequence"/>
</dbReference>
<proteinExistence type="predicted"/>
<dbReference type="EMBL" id="JBHSWV010000102">
    <property type="protein sequence ID" value="MFC6764853.1"/>
    <property type="molecule type" value="Genomic_DNA"/>
</dbReference>
<sequence>MRLLLDVMCGGIVSYLRMCNHDTAYAGDRGLEADDAVLAVARDEERTVVTRDVELAGRADESILLESRDVEAQLATLDAAGIDLTLADEPRFCGRCNGPLEPVGSTASTPEYAPDPADCEVRVCRDCGQYFWRGSHWDRVAETLSKIRETTVEPDERSKWSLADRFRATTSESDDRSG</sequence>
<accession>A0ABD5SMY7</accession>
<evidence type="ECO:0000313" key="2">
    <source>
        <dbReference type="EMBL" id="MFC6764853.1"/>
    </source>
</evidence>
<gene>
    <name evidence="2" type="ORF">ACFQE6_07435</name>
</gene>
<dbReference type="InterPro" id="IPR002782">
    <property type="entry name" value="Mut7-C_RNAse_dom"/>
</dbReference>
<comment type="caution">
    <text evidence="2">The sequence shown here is derived from an EMBL/GenBank/DDBJ whole genome shotgun (WGS) entry which is preliminary data.</text>
</comment>
<reference evidence="2 3" key="1">
    <citation type="journal article" date="2019" name="Int. J. Syst. Evol. Microbiol.">
        <title>The Global Catalogue of Microorganisms (GCM) 10K type strain sequencing project: providing services to taxonomists for standard genome sequencing and annotation.</title>
        <authorList>
            <consortium name="The Broad Institute Genomics Platform"/>
            <consortium name="The Broad Institute Genome Sequencing Center for Infectious Disease"/>
            <person name="Wu L."/>
            <person name="Ma J."/>
        </authorList>
    </citation>
    <scope>NUCLEOTIDE SEQUENCE [LARGE SCALE GENOMIC DNA]</scope>
    <source>
        <strain evidence="2 3">LMG 29247</strain>
    </source>
</reference>
<feature type="domain" description="Mut7-C RNAse" evidence="1">
    <location>
        <begin position="1"/>
        <end position="143"/>
    </location>
</feature>
<dbReference type="AlphaFoldDB" id="A0ABD5SMY7"/>
<name>A0ABD5SMY7_9EURY</name>
<dbReference type="PANTHER" id="PTHR39081">
    <property type="entry name" value="MUT7-C DOMAIN-CONTAINING PROTEIN"/>
    <property type="match status" value="1"/>
</dbReference>
<protein>
    <submittedName>
        <fullName evidence="2">Mut7-C RNAse domain-containing protein</fullName>
    </submittedName>
</protein>
<evidence type="ECO:0000259" key="1">
    <source>
        <dbReference type="Pfam" id="PF01927"/>
    </source>
</evidence>
<evidence type="ECO:0000313" key="3">
    <source>
        <dbReference type="Proteomes" id="UP001596383"/>
    </source>
</evidence>
<keyword evidence="3" id="KW-1185">Reference proteome</keyword>
<dbReference type="RefSeq" id="WP_273737909.1">
    <property type="nucleotide sequence ID" value="NZ_JAQIVI010000102.1"/>
</dbReference>
<dbReference type="Pfam" id="PF01927">
    <property type="entry name" value="Mut7-C"/>
    <property type="match status" value="1"/>
</dbReference>
<organism evidence="2 3">
    <name type="scientific">Natrinema soli</name>
    <dbReference type="NCBI Taxonomy" id="1930624"/>
    <lineage>
        <taxon>Archaea</taxon>
        <taxon>Methanobacteriati</taxon>
        <taxon>Methanobacteriota</taxon>
        <taxon>Stenosarchaea group</taxon>
        <taxon>Halobacteria</taxon>
        <taxon>Halobacteriales</taxon>
        <taxon>Natrialbaceae</taxon>
        <taxon>Natrinema</taxon>
    </lineage>
</organism>